<evidence type="ECO:0000313" key="5">
    <source>
        <dbReference type="Proteomes" id="UP000447574"/>
    </source>
</evidence>
<proteinExistence type="predicted"/>
<accession>A0A7X2CJQ2</accession>
<dbReference type="RefSeq" id="WP_153328305.1">
    <property type="nucleotide sequence ID" value="NZ_JBQEGR010000003.1"/>
</dbReference>
<dbReference type="Proteomes" id="UP000489190">
    <property type="component" value="Unassembled WGS sequence"/>
</dbReference>
<sequence length="124" mass="13912">MAEVYLQQVSAEQQANKRRRGGKRNLQRKYQQTQKRFQHKCRAHKSRKKDGAKGEKEIKLIKGMGTSGMQPSKGNAVAQSNSACHRVAESNSQQTGLISPQAKPQVSSAYYRQDSRSTLPKPQV</sequence>
<evidence type="ECO:0000313" key="3">
    <source>
        <dbReference type="EMBL" id="MQT89661.1"/>
    </source>
</evidence>
<protein>
    <submittedName>
        <fullName evidence="4">Uncharacterized protein</fullName>
    </submittedName>
</protein>
<evidence type="ECO:0000313" key="7">
    <source>
        <dbReference type="Proteomes" id="UP000489190"/>
    </source>
</evidence>
<gene>
    <name evidence="4" type="ORF">GHO30_18100</name>
    <name evidence="2" type="ORF">GHO37_25595</name>
    <name evidence="3" type="ORF">GHO39_11010</name>
</gene>
<feature type="region of interest" description="Disordered" evidence="1">
    <location>
        <begin position="1"/>
        <end position="124"/>
    </location>
</feature>
<organism evidence="4 6">
    <name type="scientific">Pseudomonas helleri</name>
    <dbReference type="NCBI Taxonomy" id="1608996"/>
    <lineage>
        <taxon>Bacteria</taxon>
        <taxon>Pseudomonadati</taxon>
        <taxon>Pseudomonadota</taxon>
        <taxon>Gammaproteobacteria</taxon>
        <taxon>Pseudomonadales</taxon>
        <taxon>Pseudomonadaceae</taxon>
        <taxon>Pseudomonas</taxon>
    </lineage>
</organism>
<feature type="compositionally biased region" description="Basic residues" evidence="1">
    <location>
        <begin position="16"/>
        <end position="27"/>
    </location>
</feature>
<keyword evidence="6" id="KW-1185">Reference proteome</keyword>
<evidence type="ECO:0000313" key="6">
    <source>
        <dbReference type="Proteomes" id="UP000470186"/>
    </source>
</evidence>
<dbReference type="EMBL" id="WIVX01000101">
    <property type="protein sequence ID" value="MQU33276.1"/>
    <property type="molecule type" value="Genomic_DNA"/>
</dbReference>
<evidence type="ECO:0000256" key="1">
    <source>
        <dbReference type="SAM" id="MobiDB-lite"/>
    </source>
</evidence>
<reference evidence="5 6" key="1">
    <citation type="submission" date="2019-10" db="EMBL/GenBank/DDBJ databases">
        <title>Evaluation of single-gene subtyping targets for Pseudomonas.</title>
        <authorList>
            <person name="Reichler S.J."/>
            <person name="Orsi R.H."/>
            <person name="Wiedmann M."/>
            <person name="Martin N.H."/>
            <person name="Murphy S.I."/>
        </authorList>
    </citation>
    <scope>NUCLEOTIDE SEQUENCE [LARGE SCALE GENOMIC DNA]</scope>
    <source>
        <strain evidence="4 6">FSL R10-2107</strain>
        <strain evidence="2 5">FSL R10-2932</strain>
        <strain evidence="3 7">FSL R10-3254</strain>
    </source>
</reference>
<dbReference type="AlphaFoldDB" id="A0A7X2CJQ2"/>
<feature type="compositionally biased region" description="Basic residues" evidence="1">
    <location>
        <begin position="36"/>
        <end position="48"/>
    </location>
</feature>
<name>A0A7X2CJQ2_9PSED</name>
<dbReference type="Proteomes" id="UP000470186">
    <property type="component" value="Unassembled WGS sequence"/>
</dbReference>
<dbReference type="EMBL" id="WIWF01000174">
    <property type="protein sequence ID" value="MQT77634.1"/>
    <property type="molecule type" value="Genomic_DNA"/>
</dbReference>
<feature type="compositionally biased region" description="Polar residues" evidence="1">
    <location>
        <begin position="67"/>
        <end position="124"/>
    </location>
</feature>
<comment type="caution">
    <text evidence="4">The sequence shown here is derived from an EMBL/GenBank/DDBJ whole genome shotgun (WGS) entry which is preliminary data.</text>
</comment>
<evidence type="ECO:0000313" key="4">
    <source>
        <dbReference type="EMBL" id="MQU33276.1"/>
    </source>
</evidence>
<evidence type="ECO:0000313" key="2">
    <source>
        <dbReference type="EMBL" id="MQT77634.1"/>
    </source>
</evidence>
<dbReference type="Proteomes" id="UP000447574">
    <property type="component" value="Unassembled WGS sequence"/>
</dbReference>
<dbReference type="EMBL" id="WIWI01000025">
    <property type="protein sequence ID" value="MQT89661.1"/>
    <property type="molecule type" value="Genomic_DNA"/>
</dbReference>
<feature type="compositionally biased region" description="Basic and acidic residues" evidence="1">
    <location>
        <begin position="49"/>
        <end position="60"/>
    </location>
</feature>